<keyword evidence="3" id="KW-0804">Transcription</keyword>
<gene>
    <name evidence="5" type="ORF">FPZ44_20590</name>
</gene>
<dbReference type="Gene3D" id="1.10.10.10">
    <property type="entry name" value="Winged helix-like DNA-binding domain superfamily/Winged helix DNA-binding domain"/>
    <property type="match status" value="1"/>
</dbReference>
<name>A0A559IKV3_9BACL</name>
<evidence type="ECO:0000313" key="6">
    <source>
        <dbReference type="Proteomes" id="UP000318102"/>
    </source>
</evidence>
<dbReference type="RefSeq" id="WP_144993445.1">
    <property type="nucleotide sequence ID" value="NZ_VNJK01000003.1"/>
</dbReference>
<dbReference type="AlphaFoldDB" id="A0A559IKV3"/>
<dbReference type="SMART" id="SM00345">
    <property type="entry name" value="HTH_GNTR"/>
    <property type="match status" value="1"/>
</dbReference>
<evidence type="ECO:0000256" key="2">
    <source>
        <dbReference type="ARBA" id="ARBA00023125"/>
    </source>
</evidence>
<dbReference type="EMBL" id="VNJK01000003">
    <property type="protein sequence ID" value="TVX88292.1"/>
    <property type="molecule type" value="Genomic_DNA"/>
</dbReference>
<dbReference type="SUPFAM" id="SSF46785">
    <property type="entry name" value="Winged helix' DNA-binding domain"/>
    <property type="match status" value="1"/>
</dbReference>
<protein>
    <submittedName>
        <fullName evidence="5">GntR family transcriptional regulator</fullName>
    </submittedName>
</protein>
<dbReference type="PROSITE" id="PS50949">
    <property type="entry name" value="HTH_GNTR"/>
    <property type="match status" value="1"/>
</dbReference>
<feature type="domain" description="HTH gntR-type" evidence="4">
    <location>
        <begin position="10"/>
        <end position="78"/>
    </location>
</feature>
<proteinExistence type="predicted"/>
<keyword evidence="1" id="KW-0805">Transcription regulation</keyword>
<evidence type="ECO:0000313" key="5">
    <source>
        <dbReference type="EMBL" id="TVX88292.1"/>
    </source>
</evidence>
<dbReference type="CDD" id="cd07377">
    <property type="entry name" value="WHTH_GntR"/>
    <property type="match status" value="1"/>
</dbReference>
<dbReference type="InterPro" id="IPR036388">
    <property type="entry name" value="WH-like_DNA-bd_sf"/>
</dbReference>
<sequence length="131" mass="14800">MIQLQQRSSSPIYEQIVEQMKELVAKDVLKAGDKIPSVRELSSTLLINPNTVSKAYQELERQGVIQTIRGKGTFVLEPSAPRMAAERIEVLRQELQRLTVEAKHLGITRVQFREMVDEASHMLGEGYHAAD</sequence>
<accession>A0A559IKV3</accession>
<dbReference type="Proteomes" id="UP000318102">
    <property type="component" value="Unassembled WGS sequence"/>
</dbReference>
<evidence type="ECO:0000259" key="4">
    <source>
        <dbReference type="PROSITE" id="PS50949"/>
    </source>
</evidence>
<comment type="caution">
    <text evidence="5">The sequence shown here is derived from an EMBL/GenBank/DDBJ whole genome shotgun (WGS) entry which is preliminary data.</text>
</comment>
<dbReference type="OrthoDB" id="362473at2"/>
<keyword evidence="2" id="KW-0238">DNA-binding</keyword>
<keyword evidence="6" id="KW-1185">Reference proteome</keyword>
<dbReference type="Pfam" id="PF00392">
    <property type="entry name" value="GntR"/>
    <property type="match status" value="1"/>
</dbReference>
<dbReference type="InterPro" id="IPR000524">
    <property type="entry name" value="Tscrpt_reg_HTH_GntR"/>
</dbReference>
<evidence type="ECO:0000256" key="3">
    <source>
        <dbReference type="ARBA" id="ARBA00023163"/>
    </source>
</evidence>
<evidence type="ECO:0000256" key="1">
    <source>
        <dbReference type="ARBA" id="ARBA00023015"/>
    </source>
</evidence>
<dbReference type="InterPro" id="IPR036390">
    <property type="entry name" value="WH_DNA-bd_sf"/>
</dbReference>
<dbReference type="PANTHER" id="PTHR38445">
    <property type="entry name" value="HTH-TYPE TRANSCRIPTIONAL REPRESSOR YTRA"/>
    <property type="match status" value="1"/>
</dbReference>
<dbReference type="PANTHER" id="PTHR38445:SF9">
    <property type="entry name" value="HTH-TYPE TRANSCRIPTIONAL REPRESSOR YTRA"/>
    <property type="match status" value="1"/>
</dbReference>
<dbReference type="GO" id="GO:0003700">
    <property type="term" value="F:DNA-binding transcription factor activity"/>
    <property type="evidence" value="ECO:0007669"/>
    <property type="project" value="InterPro"/>
</dbReference>
<reference evidence="5 6" key="1">
    <citation type="submission" date="2019-07" db="EMBL/GenBank/DDBJ databases">
        <authorList>
            <person name="Kim J."/>
        </authorList>
    </citation>
    <scope>NUCLEOTIDE SEQUENCE [LARGE SCALE GENOMIC DNA]</scope>
    <source>
        <strain evidence="5 6">N4</strain>
    </source>
</reference>
<organism evidence="5 6">
    <name type="scientific">Paenibacillus agilis</name>
    <dbReference type="NCBI Taxonomy" id="3020863"/>
    <lineage>
        <taxon>Bacteria</taxon>
        <taxon>Bacillati</taxon>
        <taxon>Bacillota</taxon>
        <taxon>Bacilli</taxon>
        <taxon>Bacillales</taxon>
        <taxon>Paenibacillaceae</taxon>
        <taxon>Paenibacillus</taxon>
    </lineage>
</organism>
<dbReference type="GO" id="GO:0003677">
    <property type="term" value="F:DNA binding"/>
    <property type="evidence" value="ECO:0007669"/>
    <property type="project" value="UniProtKB-KW"/>
</dbReference>